<gene>
    <name evidence="1" type="ORF">HNQ66_000064</name>
</gene>
<reference evidence="1 2" key="1">
    <citation type="submission" date="2020-08" db="EMBL/GenBank/DDBJ databases">
        <title>Genomic Encyclopedia of Type Strains, Phase IV (KMG-IV): sequencing the most valuable type-strain genomes for metagenomic binning, comparative biology and taxonomic classification.</title>
        <authorList>
            <person name="Goeker M."/>
        </authorList>
    </citation>
    <scope>NUCLEOTIDE SEQUENCE [LARGE SCALE GENOMIC DNA]</scope>
    <source>
        <strain evidence="1 2">DSM 21319</strain>
    </source>
</reference>
<sequence>MQILDIRPAPPGSGNTLCRFDVQLDGMRLHNVSLKRTGSGLRVFAPSAFGCAAVTFTPEIAAEMIALVHGEITAHDRNRAA</sequence>
<protein>
    <submittedName>
        <fullName evidence="1">Uncharacterized protein</fullName>
    </submittedName>
</protein>
<dbReference type="RefSeq" id="WP_184139695.1">
    <property type="nucleotide sequence ID" value="NZ_JACHIK010000001.1"/>
</dbReference>
<evidence type="ECO:0000313" key="1">
    <source>
        <dbReference type="EMBL" id="MBB5040686.1"/>
    </source>
</evidence>
<comment type="caution">
    <text evidence="1">The sequence shown here is derived from an EMBL/GenBank/DDBJ whole genome shotgun (WGS) entry which is preliminary data.</text>
</comment>
<dbReference type="EMBL" id="JACHIK010000001">
    <property type="protein sequence ID" value="MBB5040686.1"/>
    <property type="molecule type" value="Genomic_DNA"/>
</dbReference>
<evidence type="ECO:0000313" key="2">
    <source>
        <dbReference type="Proteomes" id="UP000535406"/>
    </source>
</evidence>
<name>A0A7W8DTA7_9HYPH</name>
<dbReference type="Proteomes" id="UP000535406">
    <property type="component" value="Unassembled WGS sequence"/>
</dbReference>
<accession>A0A7W8DTA7</accession>
<organism evidence="1 2">
    <name type="scientific">Shinella fusca</name>
    <dbReference type="NCBI Taxonomy" id="544480"/>
    <lineage>
        <taxon>Bacteria</taxon>
        <taxon>Pseudomonadati</taxon>
        <taxon>Pseudomonadota</taxon>
        <taxon>Alphaproteobacteria</taxon>
        <taxon>Hyphomicrobiales</taxon>
        <taxon>Rhizobiaceae</taxon>
        <taxon>Shinella</taxon>
    </lineage>
</organism>
<dbReference type="AlphaFoldDB" id="A0A7W8DTA7"/>
<keyword evidence="2" id="KW-1185">Reference proteome</keyword>
<proteinExistence type="predicted"/>